<dbReference type="Proteomes" id="UP000292282">
    <property type="component" value="Unassembled WGS sequence"/>
</dbReference>
<proteinExistence type="predicted"/>
<dbReference type="VEuPathDB" id="MicrosporidiaDB:CWI37_0112p0020"/>
<evidence type="ECO:0000313" key="5">
    <source>
        <dbReference type="Proteomes" id="UP000292362"/>
    </source>
</evidence>
<dbReference type="EMBL" id="PITK01000837">
    <property type="protein sequence ID" value="TBU12238.1"/>
    <property type="molecule type" value="Genomic_DNA"/>
</dbReference>
<evidence type="ECO:0000313" key="1">
    <source>
        <dbReference type="EMBL" id="TBU04602.1"/>
    </source>
</evidence>
<dbReference type="VEuPathDB" id="MicrosporidiaDB:CWI38_1046p0010"/>
<evidence type="ECO:0000313" key="3">
    <source>
        <dbReference type="EMBL" id="TBU12238.1"/>
    </source>
</evidence>
<dbReference type="EMBL" id="PITJ01000112">
    <property type="protein sequence ID" value="TBU04602.1"/>
    <property type="molecule type" value="Genomic_DNA"/>
</dbReference>
<protein>
    <recommendedName>
        <fullName evidence="6">Leucine-rich repeat-containing protein</fullName>
    </recommendedName>
</protein>
<sequence>MDFIKFISLFQNLIFLKIYVKTIDLVFKKMSVTCTSKIYKTLKHKSKSKLEYLEITINEDITTSLPILFAWSHFFDISNLKILVLQYVKLHENDVSVISNLKSLKELHMCFYQQENEIF</sequence>
<dbReference type="SUPFAM" id="SSF52047">
    <property type="entry name" value="RNI-like"/>
    <property type="match status" value="1"/>
</dbReference>
<dbReference type="Gene3D" id="3.80.10.10">
    <property type="entry name" value="Ribonuclease Inhibitor"/>
    <property type="match status" value="1"/>
</dbReference>
<evidence type="ECO:0008006" key="6">
    <source>
        <dbReference type="Google" id="ProtNLM"/>
    </source>
</evidence>
<accession>A0A4V2JVM2</accession>
<keyword evidence="4" id="KW-1185">Reference proteome</keyword>
<evidence type="ECO:0000313" key="2">
    <source>
        <dbReference type="EMBL" id="TBU11769.1"/>
    </source>
</evidence>
<gene>
    <name evidence="1" type="ORF">CWI37_0112p0020</name>
    <name evidence="3" type="ORF">CWI38_0837p0010</name>
    <name evidence="2" type="ORF">CWI38_1046p0010</name>
</gene>
<organism evidence="1 5">
    <name type="scientific">Hamiltosporidium tvaerminnensis</name>
    <dbReference type="NCBI Taxonomy" id="1176355"/>
    <lineage>
        <taxon>Eukaryota</taxon>
        <taxon>Fungi</taxon>
        <taxon>Fungi incertae sedis</taxon>
        <taxon>Microsporidia</taxon>
        <taxon>Dubosqiidae</taxon>
        <taxon>Hamiltosporidium</taxon>
    </lineage>
</organism>
<dbReference type="EMBL" id="PITK01001046">
    <property type="protein sequence ID" value="TBU11769.1"/>
    <property type="molecule type" value="Genomic_DNA"/>
</dbReference>
<name>A0A4V2JVM2_9MICR</name>
<evidence type="ECO:0000313" key="4">
    <source>
        <dbReference type="Proteomes" id="UP000292282"/>
    </source>
</evidence>
<comment type="caution">
    <text evidence="1">The sequence shown here is derived from an EMBL/GenBank/DDBJ whole genome shotgun (WGS) entry which is preliminary data.</text>
</comment>
<dbReference type="VEuPathDB" id="MicrosporidiaDB:CWI38_0837p0010"/>
<dbReference type="InterPro" id="IPR032675">
    <property type="entry name" value="LRR_dom_sf"/>
</dbReference>
<reference evidence="4 5" key="1">
    <citation type="submission" date="2017-12" db="EMBL/GenBank/DDBJ databases">
        <authorList>
            <person name="Pombert J.-F."/>
            <person name="Haag K.L."/>
            <person name="Ebert D."/>
        </authorList>
    </citation>
    <scope>NUCLEOTIDE SEQUENCE [LARGE SCALE GENOMIC DNA]</scope>
    <source>
        <strain evidence="1">FI-OER-3-3</strain>
        <strain evidence="2">IL-G-3</strain>
    </source>
</reference>
<dbReference type="AlphaFoldDB" id="A0A4V2JVM2"/>
<dbReference type="Proteomes" id="UP000292362">
    <property type="component" value="Unassembled WGS sequence"/>
</dbReference>